<evidence type="ECO:0000313" key="3">
    <source>
        <dbReference type="Proteomes" id="UP000469724"/>
    </source>
</evidence>
<proteinExistence type="predicted"/>
<feature type="region of interest" description="Disordered" evidence="1">
    <location>
        <begin position="507"/>
        <end position="533"/>
    </location>
</feature>
<name>A0A7K3NML5_9BACT</name>
<reference evidence="2 3" key="1">
    <citation type="submission" date="2020-02" db="EMBL/GenBank/DDBJ databases">
        <title>Comparative genomics of sulfur disproportionating microorganisms.</title>
        <authorList>
            <person name="Ward L.M."/>
            <person name="Bertran E."/>
            <person name="Johnston D.T."/>
        </authorList>
    </citation>
    <scope>NUCLEOTIDE SEQUENCE [LARGE SCALE GENOMIC DNA]</scope>
    <source>
        <strain evidence="2 3">DSM 3696</strain>
    </source>
</reference>
<dbReference type="AlphaFoldDB" id="A0A7K3NML5"/>
<comment type="caution">
    <text evidence="2">The sequence shown here is derived from an EMBL/GenBank/DDBJ whole genome shotgun (WGS) entry which is preliminary data.</text>
</comment>
<accession>A0A7K3NML5</accession>
<keyword evidence="3" id="KW-1185">Reference proteome</keyword>
<protein>
    <submittedName>
        <fullName evidence="2">Uncharacterized protein</fullName>
    </submittedName>
</protein>
<sequence length="533" mass="58361">MHANGSDDTGAAREGGAFSDTDRVAAYLERLEELKRVKAFREVLEERVFLEFIRVNRARINEFPLLEIEQKSLIDILVRRGAEHPGHQYIKGLIGEFLAILNKYGKARAVGAGAEAEGLLRELAGAEALLVKCVQGGVYASALIKDNFSDAVILNFGESALHEIEEITERCEFDESWWRAHLDIFVRERIAQAHAGIVANEKYAVFREGGFAGVRLPLDEVLATMPGTDKTIQKTRVQDAYEDQEQGQENQRLVAILAAFFGSGANPLTEAKTPAATLRHVARIAAMDIAGREYAESGTPDSDEAEVRLAFLAGQTMSIGVGAALVQAVALDDYERAVRDFDARERRLLVALVGNFERVRLERLAPLVLEFAYLGFLRDKCRDEGGKVMIRTLRLRRAVEAEVAALVGTDDGDLTRIGRRRLFEADPDRPDMLLWKPRTIDELTGLCALLQLNEAVAGRVATLWDAAPFKVDILVAVNLEAVAKVTGNPAQRVAEILARFGVALRRGGRAPAANPPAPGPDQSPKPPDGANQG</sequence>
<gene>
    <name evidence="2" type="ORF">G3N56_11505</name>
</gene>
<organism evidence="2 3">
    <name type="scientific">Desulfolutivibrio sulfodismutans</name>
    <dbReference type="NCBI Taxonomy" id="63561"/>
    <lineage>
        <taxon>Bacteria</taxon>
        <taxon>Pseudomonadati</taxon>
        <taxon>Thermodesulfobacteriota</taxon>
        <taxon>Desulfovibrionia</taxon>
        <taxon>Desulfovibrionales</taxon>
        <taxon>Desulfovibrionaceae</taxon>
        <taxon>Desulfolutivibrio</taxon>
    </lineage>
</organism>
<dbReference type="EMBL" id="JAAGRQ010000045">
    <property type="protein sequence ID" value="NDY57367.1"/>
    <property type="molecule type" value="Genomic_DNA"/>
</dbReference>
<feature type="compositionally biased region" description="Pro residues" evidence="1">
    <location>
        <begin position="513"/>
        <end position="527"/>
    </location>
</feature>
<evidence type="ECO:0000256" key="1">
    <source>
        <dbReference type="SAM" id="MobiDB-lite"/>
    </source>
</evidence>
<dbReference type="Proteomes" id="UP000469724">
    <property type="component" value="Unassembled WGS sequence"/>
</dbReference>
<evidence type="ECO:0000313" key="2">
    <source>
        <dbReference type="EMBL" id="NDY57367.1"/>
    </source>
</evidence>